<feature type="compositionally biased region" description="Basic and acidic residues" evidence="1">
    <location>
        <begin position="57"/>
        <end position="72"/>
    </location>
</feature>
<protein>
    <submittedName>
        <fullName evidence="2">DUF4148 domain-containing protein</fullName>
    </submittedName>
</protein>
<sequence length="124" mass="13923">MCLQRIERNLILEWQRDNFGYFEVTAMKKVLISTLMTVFVCGPVFAQSSKDGTQGRTRAEVKEELAKSKHDGTQTIKNSEYPPGEQTVKRAQSEHAAHKHPNEGPKPEFDEHDKAGKPKGQGGK</sequence>
<dbReference type="EMBL" id="CP032520">
    <property type="protein sequence ID" value="QEZ48746.1"/>
    <property type="molecule type" value="Genomic_DNA"/>
</dbReference>
<dbReference type="Pfam" id="PF13663">
    <property type="entry name" value="DUF4148"/>
    <property type="match status" value="1"/>
</dbReference>
<gene>
    <name evidence="2" type="ORF">D2917_31170</name>
</gene>
<feature type="compositionally biased region" description="Polar residues" evidence="1">
    <location>
        <begin position="47"/>
        <end position="56"/>
    </location>
</feature>
<dbReference type="InterPro" id="IPR025421">
    <property type="entry name" value="DUF4148"/>
</dbReference>
<proteinExistence type="predicted"/>
<geneLocation type="plasmid" evidence="2">
    <name>unnamed1</name>
</geneLocation>
<keyword evidence="2" id="KW-0614">Plasmid</keyword>
<feature type="region of interest" description="Disordered" evidence="1">
    <location>
        <begin position="47"/>
        <end position="124"/>
    </location>
</feature>
<feature type="compositionally biased region" description="Basic and acidic residues" evidence="1">
    <location>
        <begin position="87"/>
        <end position="116"/>
    </location>
</feature>
<organism evidence="2 3">
    <name type="scientific">Cupriavidus oxalaticus</name>
    <dbReference type="NCBI Taxonomy" id="96344"/>
    <lineage>
        <taxon>Bacteria</taxon>
        <taxon>Pseudomonadati</taxon>
        <taxon>Pseudomonadota</taxon>
        <taxon>Betaproteobacteria</taxon>
        <taxon>Burkholderiales</taxon>
        <taxon>Burkholderiaceae</taxon>
        <taxon>Cupriavidus</taxon>
    </lineage>
</organism>
<evidence type="ECO:0000256" key="1">
    <source>
        <dbReference type="SAM" id="MobiDB-lite"/>
    </source>
</evidence>
<dbReference type="Proteomes" id="UP000325743">
    <property type="component" value="Plasmid unnamed1"/>
</dbReference>
<evidence type="ECO:0000313" key="2">
    <source>
        <dbReference type="EMBL" id="QEZ48746.1"/>
    </source>
</evidence>
<evidence type="ECO:0000313" key="3">
    <source>
        <dbReference type="Proteomes" id="UP000325743"/>
    </source>
</evidence>
<reference evidence="2 3" key="1">
    <citation type="submission" date="2018-09" db="EMBL/GenBank/DDBJ databases">
        <title>Complete genome sequence of Cupriavidus oxalaticus T2, a bacterium capable of phenol tolerance and degradation.</title>
        <authorList>
            <person name="Yan J."/>
        </authorList>
    </citation>
    <scope>NUCLEOTIDE SEQUENCE [LARGE SCALE GENOMIC DNA]</scope>
    <source>
        <strain evidence="2 3">T2</strain>
        <plasmid evidence="2 3">unnamed1</plasmid>
    </source>
</reference>
<accession>A0A5P3VQU8</accession>
<name>A0A5P3VQU8_9BURK</name>
<dbReference type="AlphaFoldDB" id="A0A5P3VQU8"/>